<feature type="compositionally biased region" description="Basic and acidic residues" evidence="1">
    <location>
        <begin position="122"/>
        <end position="133"/>
    </location>
</feature>
<feature type="region of interest" description="Disordered" evidence="1">
    <location>
        <begin position="101"/>
        <end position="135"/>
    </location>
</feature>
<dbReference type="PROSITE" id="PS50004">
    <property type="entry name" value="C2"/>
    <property type="match status" value="1"/>
</dbReference>
<dbReference type="AlphaFoldDB" id="A0AAW0MF96"/>
<dbReference type="GO" id="GO:0022829">
    <property type="term" value="F:wide pore channel activity"/>
    <property type="evidence" value="ECO:0007669"/>
    <property type="project" value="TreeGrafter"/>
</dbReference>
<feature type="domain" description="C2" evidence="2">
    <location>
        <begin position="27"/>
        <end position="174"/>
    </location>
</feature>
<dbReference type="InterPro" id="IPR052784">
    <property type="entry name" value="Perforin-1_pore-forming"/>
</dbReference>
<protein>
    <recommendedName>
        <fullName evidence="2">C2 domain-containing protein</fullName>
    </recommendedName>
</protein>
<evidence type="ECO:0000313" key="4">
    <source>
        <dbReference type="Proteomes" id="UP001460270"/>
    </source>
</evidence>
<accession>A0AAW0MF96</accession>
<dbReference type="GO" id="GO:0001771">
    <property type="term" value="P:immunological synapse formation"/>
    <property type="evidence" value="ECO:0007669"/>
    <property type="project" value="TreeGrafter"/>
</dbReference>
<dbReference type="Proteomes" id="UP001460270">
    <property type="component" value="Unassembled WGS sequence"/>
</dbReference>
<feature type="compositionally biased region" description="Polar residues" evidence="1">
    <location>
        <begin position="201"/>
        <end position="223"/>
    </location>
</feature>
<reference evidence="4" key="1">
    <citation type="submission" date="2024-04" db="EMBL/GenBank/DDBJ databases">
        <title>Salinicola lusitanus LLJ914,a marine bacterium isolated from the Okinawa Trough.</title>
        <authorList>
            <person name="Li J."/>
        </authorList>
    </citation>
    <scope>NUCLEOTIDE SEQUENCE [LARGE SCALE GENOMIC DNA]</scope>
</reference>
<sequence>MSSSVPVKCPAHCSTGAPDRRRCSCACRGHNLVNADCCPTERGVARLNVTVVRGEGLYGDVGSKTDGYVKVFYGKEGATSPVIWNNDFPVWNFPAGRNGQSERQNVSLPLSEEESGGGVRESQGRREESREESGEGLLRVEVWDRDNRWNDDLLGKVSIIPTSGQNEKRYRLKHGSVIVRTTAVCSPFLQGALCEQYKATPPQSQRQSEYGGSWANQERGTRD</sequence>
<dbReference type="Gene3D" id="2.60.40.150">
    <property type="entry name" value="C2 domain"/>
    <property type="match status" value="1"/>
</dbReference>
<dbReference type="GO" id="GO:0016020">
    <property type="term" value="C:membrane"/>
    <property type="evidence" value="ECO:0007669"/>
    <property type="project" value="TreeGrafter"/>
</dbReference>
<evidence type="ECO:0000313" key="3">
    <source>
        <dbReference type="EMBL" id="KAK7877326.1"/>
    </source>
</evidence>
<organism evidence="3 4">
    <name type="scientific">Mugilogobius chulae</name>
    <name type="common">yellowstripe goby</name>
    <dbReference type="NCBI Taxonomy" id="88201"/>
    <lineage>
        <taxon>Eukaryota</taxon>
        <taxon>Metazoa</taxon>
        <taxon>Chordata</taxon>
        <taxon>Craniata</taxon>
        <taxon>Vertebrata</taxon>
        <taxon>Euteleostomi</taxon>
        <taxon>Actinopterygii</taxon>
        <taxon>Neopterygii</taxon>
        <taxon>Teleostei</taxon>
        <taxon>Neoteleostei</taxon>
        <taxon>Acanthomorphata</taxon>
        <taxon>Gobiaria</taxon>
        <taxon>Gobiiformes</taxon>
        <taxon>Gobioidei</taxon>
        <taxon>Gobiidae</taxon>
        <taxon>Gobionellinae</taxon>
        <taxon>Mugilogobius</taxon>
    </lineage>
</organism>
<dbReference type="SUPFAM" id="SSF49562">
    <property type="entry name" value="C2 domain (Calcium/lipid-binding domain, CaLB)"/>
    <property type="match status" value="1"/>
</dbReference>
<dbReference type="SMART" id="SM00239">
    <property type="entry name" value="C2"/>
    <property type="match status" value="1"/>
</dbReference>
<name>A0AAW0MF96_9GOBI</name>
<evidence type="ECO:0000256" key="1">
    <source>
        <dbReference type="SAM" id="MobiDB-lite"/>
    </source>
</evidence>
<evidence type="ECO:0000259" key="2">
    <source>
        <dbReference type="PROSITE" id="PS50004"/>
    </source>
</evidence>
<proteinExistence type="predicted"/>
<dbReference type="Pfam" id="PF00168">
    <property type="entry name" value="C2"/>
    <property type="match status" value="2"/>
</dbReference>
<dbReference type="PANTHER" id="PTHR46096">
    <property type="entry name" value="PERFORIN-1"/>
    <property type="match status" value="1"/>
</dbReference>
<gene>
    <name evidence="3" type="ORF">WMY93_031976</name>
</gene>
<dbReference type="EMBL" id="JBBPFD010000702">
    <property type="protein sequence ID" value="KAK7877326.1"/>
    <property type="molecule type" value="Genomic_DNA"/>
</dbReference>
<dbReference type="PANTHER" id="PTHR46096:SF5">
    <property type="entry name" value="PERFORIN 1.2 PRECURSOR-RELATED"/>
    <property type="match status" value="1"/>
</dbReference>
<feature type="region of interest" description="Disordered" evidence="1">
    <location>
        <begin position="200"/>
        <end position="223"/>
    </location>
</feature>
<comment type="caution">
    <text evidence="3">The sequence shown here is derived from an EMBL/GenBank/DDBJ whole genome shotgun (WGS) entry which is preliminary data.</text>
</comment>
<dbReference type="GO" id="GO:0001913">
    <property type="term" value="P:T cell mediated cytotoxicity"/>
    <property type="evidence" value="ECO:0007669"/>
    <property type="project" value="TreeGrafter"/>
</dbReference>
<dbReference type="GO" id="GO:0051607">
    <property type="term" value="P:defense response to virus"/>
    <property type="evidence" value="ECO:0007669"/>
    <property type="project" value="TreeGrafter"/>
</dbReference>
<dbReference type="InterPro" id="IPR035892">
    <property type="entry name" value="C2_domain_sf"/>
</dbReference>
<dbReference type="InterPro" id="IPR000008">
    <property type="entry name" value="C2_dom"/>
</dbReference>
<keyword evidence="4" id="KW-1185">Reference proteome</keyword>